<comment type="catalytic activity">
    <reaction evidence="12">
        <text>leukotriene C4(in) + ATP + H2O = leukotriene C4(out) + ADP + phosphate + H(+)</text>
        <dbReference type="Rhea" id="RHEA:38963"/>
        <dbReference type="ChEBI" id="CHEBI:15377"/>
        <dbReference type="ChEBI" id="CHEBI:15378"/>
        <dbReference type="ChEBI" id="CHEBI:30616"/>
        <dbReference type="ChEBI" id="CHEBI:43474"/>
        <dbReference type="ChEBI" id="CHEBI:57973"/>
        <dbReference type="ChEBI" id="CHEBI:456216"/>
    </reaction>
    <physiologicalReaction direction="left-to-right" evidence="12">
        <dbReference type="Rhea" id="RHEA:38964"/>
    </physiologicalReaction>
</comment>
<evidence type="ECO:0000256" key="12">
    <source>
        <dbReference type="ARBA" id="ARBA00047523"/>
    </source>
</evidence>
<dbReference type="GO" id="GO:0015431">
    <property type="term" value="F:ABC-type glutathione S-conjugate transporter activity"/>
    <property type="evidence" value="ECO:0007669"/>
    <property type="project" value="UniProtKB-EC"/>
</dbReference>
<keyword evidence="9 14" id="KW-1133">Transmembrane helix</keyword>
<dbReference type="FunFam" id="1.20.1560.10:FF:000606">
    <property type="entry name" value="Uncharacterized protein"/>
    <property type="match status" value="1"/>
</dbReference>
<dbReference type="GO" id="GO:0005774">
    <property type="term" value="C:vacuolar membrane"/>
    <property type="evidence" value="ECO:0007669"/>
    <property type="project" value="UniProtKB-SubCell"/>
</dbReference>
<keyword evidence="10 14" id="KW-0472">Membrane</keyword>
<keyword evidence="7" id="KW-0547">Nucleotide-binding</keyword>
<dbReference type="Pfam" id="PF00005">
    <property type="entry name" value="ABC_tran"/>
    <property type="match status" value="2"/>
</dbReference>
<evidence type="ECO:0000259" key="15">
    <source>
        <dbReference type="PROSITE" id="PS50893"/>
    </source>
</evidence>
<dbReference type="InterPro" id="IPR050173">
    <property type="entry name" value="ABC_transporter_C-like"/>
</dbReference>
<keyword evidence="6" id="KW-0677">Repeat</keyword>
<dbReference type="GO" id="GO:0000323">
    <property type="term" value="C:lytic vacuole"/>
    <property type="evidence" value="ECO:0007669"/>
    <property type="project" value="UniProtKB-ARBA"/>
</dbReference>
<dbReference type="EC" id="7.6.2.3" evidence="11"/>
<dbReference type="EMBL" id="KB097495">
    <property type="protein sequence ID" value="ESN96295.1"/>
    <property type="molecule type" value="Genomic_DNA"/>
</dbReference>
<feature type="transmembrane region" description="Helical" evidence="14">
    <location>
        <begin position="473"/>
        <end position="494"/>
    </location>
</feature>
<feature type="transmembrane region" description="Helical" evidence="14">
    <location>
        <begin position="222"/>
        <end position="240"/>
    </location>
</feature>
<dbReference type="RefSeq" id="XP_009025485.1">
    <property type="nucleotide sequence ID" value="XM_009027237.1"/>
</dbReference>
<keyword evidence="19" id="KW-1185">Reference proteome</keyword>
<dbReference type="EnsemblMetazoa" id="HelroT163344">
    <property type="protein sequence ID" value="HelroP163344"/>
    <property type="gene ID" value="HelroG163344"/>
</dbReference>
<dbReference type="GO" id="GO:0016323">
    <property type="term" value="C:basolateral plasma membrane"/>
    <property type="evidence" value="ECO:0000318"/>
    <property type="project" value="GO_Central"/>
</dbReference>
<evidence type="ECO:0000313" key="18">
    <source>
        <dbReference type="EnsemblMetazoa" id="HelroP163344"/>
    </source>
</evidence>
<keyword evidence="3" id="KW-0813">Transport</keyword>
<dbReference type="Pfam" id="PF00664">
    <property type="entry name" value="ABC_membrane"/>
    <property type="match status" value="3"/>
</dbReference>
<evidence type="ECO:0000256" key="6">
    <source>
        <dbReference type="ARBA" id="ARBA00022737"/>
    </source>
</evidence>
<dbReference type="InterPro" id="IPR027417">
    <property type="entry name" value="P-loop_NTPase"/>
</dbReference>
<feature type="transmembrane region" description="Helical" evidence="14">
    <location>
        <begin position="84"/>
        <end position="105"/>
    </location>
</feature>
<feature type="transmembrane region" description="Helical" evidence="14">
    <location>
        <begin position="1030"/>
        <end position="1051"/>
    </location>
</feature>
<feature type="transmembrane region" description="Helical" evidence="14">
    <location>
        <begin position="34"/>
        <end position="61"/>
    </location>
</feature>
<dbReference type="InterPro" id="IPR017871">
    <property type="entry name" value="ABC_transporter-like_CS"/>
</dbReference>
<name>T1ETX8_HELRO</name>
<evidence type="ECO:0000256" key="11">
    <source>
        <dbReference type="ARBA" id="ARBA00024220"/>
    </source>
</evidence>
<sequence>MICTSTICTIYASTMTDTASAITEKADNQKKWKLLLGLLNLSLSSSVPDILFMKSCCAFYVKENQSLTWDTDYPDLTDCFQSSVLVWLPCSFLLLVAPFYYFFYLKHVRLPMRLVRRGSKLHVAKMIFTSILIILSIISLVHNMVAYVNGWSGWYAVNLVSPAIQIFTLTVSMLLLMAEKEKRLVTSGVHFLFYFLCLIAVLFNMVSIVSRAVRPRKQCPEAQASFLSRMTFFWITGLIYEGYKKTLKESDLWGLHPRDVTRSNANVLQQKWNEEVASCARYNKKVLESIEGSTVEESETTHLSSSPATSYASNINNVIPNVLSKVYGPRILLSHFFKIFCDLLIMVGPQLQSYLISFIETSSTQGHVWKGYLYACLFFFNTLLYSILFQQVFHVGMNAGMRMNASIIALVYKKALTMSSEARKTTTVGEIVNLMSVDSQRLQDATGYLWMVWSSPFQIVLSMYFLYGILGPSIFAGVAVMILFIPINAWVSAVQRKMQTDQMKRKDDRIKLTNEILNGIKVIKLYAWELSFKEKVSAIRNLELVTLKKYSYLGAVILFSWSCAPFLVTLAAFATYVLVGGQLDANKAFTALSLLNILRVPISILPMMISYLVMAAVSVKRIEKYLQTPDLDEKSVLRLNEDGCDENDPDPYSIIIESGTFAWGRGPDDANVLNNINLKIRKKSLTAIVGQVGLGKSSLLSAALGDMEKRSGRVITNGRIGYVSQQAWIENATLRDNILFGKPFDEDKYNQIIEACALKQDLIVLAAGDMTEIGEKGINLSGGQKQRVSLARSIYQDCDVYLFDDPLSAVDSHVAKHIFDSVIGPHGILKNKTRVLVTHGITWLPSCDVVVVMATGGIISECGSYQDLLNHNLVFAQFIRDFLQEEEEEEEENEDGEKDTINGVAGDDYSILSPEAIRADEKSLLERKKEVKKLLRERVNSLISNKEDEDVQQGRKKLSGFDNYDRTSVHSTESDKRSGYSLRKRKKLKPTKSILEEESKNVKIDKIIQEEISETGSVKLSVYWAYIKSLGVLLSSIFIFFFILFNVAALLSNFWLSKWTNDPIIRNASLINGSLPEDYKDKQMFYLGGYAGFGLLQAIFILIYALVSAETNVKSSRVLHQDLLYNILRSPMTFFDTTPIGRILNRFSKDVETRFYIPTTRQLKRLESTTRSPIYVHFSETISGASVIRAFGKQKDFIAKSEKLVDNNMVAYFANITSNRLVVKLTARLSWRHNCCVCSCICCSRKRVFVLFDCWTFNNLCAPKRGKRDPPEEWPDRNNIIFRNYGLRYRPGLELVLKNINIDIKSREKIGIVGRTGAGKSSMTLALFRLIEPSEGSIIIDGVDITSIGLHQLRSKITILPQDPVIFSGSLRFNLDPTNEHSDDQIWTALENAHLKTYVASLPAALDNECGEGGQNLSVGQRQLVCLGRALLHKTGLLVLDEATAAVDLETDKVIQETIRTQFDDCTILTIAHRINTILNCDRVLVMDKGNVMEFDNPQTLLNNKRSLFYGLAKDAKIVP</sequence>
<feature type="region of interest" description="Disordered" evidence="13">
    <location>
        <begin position="886"/>
        <end position="906"/>
    </location>
</feature>
<dbReference type="InterPro" id="IPR003439">
    <property type="entry name" value="ABC_transporter-like_ATP-bd"/>
</dbReference>
<evidence type="ECO:0000313" key="17">
    <source>
        <dbReference type="EMBL" id="ESN96295.1"/>
    </source>
</evidence>
<proteinExistence type="inferred from homology"/>
<evidence type="ECO:0000313" key="19">
    <source>
        <dbReference type="Proteomes" id="UP000015101"/>
    </source>
</evidence>
<dbReference type="Gene3D" id="3.40.50.300">
    <property type="entry name" value="P-loop containing nucleotide triphosphate hydrolases"/>
    <property type="match status" value="2"/>
</dbReference>
<dbReference type="InterPro" id="IPR011527">
    <property type="entry name" value="ABC1_TM_dom"/>
</dbReference>
<dbReference type="CDD" id="cd18595">
    <property type="entry name" value="ABC_6TM_MRP1_2_3_6_D1_like"/>
    <property type="match status" value="1"/>
</dbReference>
<dbReference type="Proteomes" id="UP000015101">
    <property type="component" value="Unassembled WGS sequence"/>
</dbReference>
<evidence type="ECO:0000256" key="13">
    <source>
        <dbReference type="SAM" id="MobiDB-lite"/>
    </source>
</evidence>
<reference evidence="17 19" key="2">
    <citation type="journal article" date="2013" name="Nature">
        <title>Insights into bilaterian evolution from three spiralian genomes.</title>
        <authorList>
            <person name="Simakov O."/>
            <person name="Marletaz F."/>
            <person name="Cho S.J."/>
            <person name="Edsinger-Gonzales E."/>
            <person name="Havlak P."/>
            <person name="Hellsten U."/>
            <person name="Kuo D.H."/>
            <person name="Larsson T."/>
            <person name="Lv J."/>
            <person name="Arendt D."/>
            <person name="Savage R."/>
            <person name="Osoegawa K."/>
            <person name="de Jong P."/>
            <person name="Grimwood J."/>
            <person name="Chapman J.A."/>
            <person name="Shapiro H."/>
            <person name="Aerts A."/>
            <person name="Otillar R.P."/>
            <person name="Terry A.Y."/>
            <person name="Boore J.L."/>
            <person name="Grigoriev I.V."/>
            <person name="Lindberg D.R."/>
            <person name="Seaver E.C."/>
            <person name="Weisblat D.A."/>
            <person name="Putnam N.H."/>
            <person name="Rokhsar D.S."/>
        </authorList>
    </citation>
    <scope>NUCLEOTIDE SEQUENCE</scope>
</reference>
<dbReference type="Gene3D" id="1.20.1560.10">
    <property type="entry name" value="ABC transporter type 1, transmembrane domain"/>
    <property type="match status" value="3"/>
</dbReference>
<feature type="transmembrane region" description="Helical" evidence="14">
    <location>
        <begin position="448"/>
        <end position="467"/>
    </location>
</feature>
<evidence type="ECO:0000256" key="4">
    <source>
        <dbReference type="ARBA" id="ARBA00022554"/>
    </source>
</evidence>
<evidence type="ECO:0000256" key="14">
    <source>
        <dbReference type="SAM" id="Phobius"/>
    </source>
</evidence>
<feature type="compositionally biased region" description="Acidic residues" evidence="13">
    <location>
        <begin position="886"/>
        <end position="897"/>
    </location>
</feature>
<feature type="transmembrane region" description="Helical" evidence="14">
    <location>
        <begin position="550"/>
        <end position="577"/>
    </location>
</feature>
<dbReference type="PROSITE" id="PS50893">
    <property type="entry name" value="ABC_TRANSPORTER_2"/>
    <property type="match status" value="2"/>
</dbReference>
<evidence type="ECO:0000256" key="7">
    <source>
        <dbReference type="ARBA" id="ARBA00022741"/>
    </source>
</evidence>
<evidence type="ECO:0000256" key="2">
    <source>
        <dbReference type="ARBA" id="ARBA00009726"/>
    </source>
</evidence>
<dbReference type="PANTHER" id="PTHR24223">
    <property type="entry name" value="ATP-BINDING CASSETTE SUB-FAMILY C"/>
    <property type="match status" value="1"/>
</dbReference>
<feature type="domain" description="ABC transmembrane type-1" evidence="16">
    <location>
        <begin position="336"/>
        <end position="614"/>
    </location>
</feature>
<feature type="region of interest" description="Disordered" evidence="13">
    <location>
        <begin position="961"/>
        <end position="982"/>
    </location>
</feature>
<dbReference type="STRING" id="6412.T1ETX8"/>
<feature type="domain" description="ABC transmembrane type-1" evidence="16">
    <location>
        <begin position="1037"/>
        <end position="1153"/>
    </location>
</feature>
<dbReference type="Pfam" id="PF24357">
    <property type="entry name" value="TMD0_ABC"/>
    <property type="match status" value="1"/>
</dbReference>
<dbReference type="OrthoDB" id="6500128at2759"/>
<evidence type="ECO:0000256" key="1">
    <source>
        <dbReference type="ARBA" id="ARBA00004128"/>
    </source>
</evidence>
<evidence type="ECO:0000256" key="8">
    <source>
        <dbReference type="ARBA" id="ARBA00022840"/>
    </source>
</evidence>
<feature type="transmembrane region" description="Helical" evidence="14">
    <location>
        <begin position="189"/>
        <end position="210"/>
    </location>
</feature>
<dbReference type="FunFam" id="1.20.1560.10:FF:000020">
    <property type="entry name" value="ABC metal ion transporter"/>
    <property type="match status" value="1"/>
</dbReference>
<dbReference type="CDD" id="cd03250">
    <property type="entry name" value="ABCC_MRP_domain1"/>
    <property type="match status" value="1"/>
</dbReference>
<dbReference type="FunFam" id="3.40.50.300:FF:000293">
    <property type="entry name" value="ATP binding cassette subfamily C member 1"/>
    <property type="match status" value="1"/>
</dbReference>
<feature type="transmembrane region" description="Helical" evidence="14">
    <location>
        <begin position="371"/>
        <end position="393"/>
    </location>
</feature>
<evidence type="ECO:0000256" key="9">
    <source>
        <dbReference type="ARBA" id="ARBA00022989"/>
    </source>
</evidence>
<dbReference type="GO" id="GO:0005524">
    <property type="term" value="F:ATP binding"/>
    <property type="evidence" value="ECO:0007669"/>
    <property type="project" value="UniProtKB-KW"/>
</dbReference>
<dbReference type="GeneID" id="20200028"/>
<dbReference type="SMART" id="SM00382">
    <property type="entry name" value="AAA"/>
    <property type="match status" value="2"/>
</dbReference>
<dbReference type="KEGG" id="hro:HELRODRAFT_163344"/>
<dbReference type="PANTHER" id="PTHR24223:SF454">
    <property type="match status" value="1"/>
</dbReference>
<dbReference type="EMBL" id="AMQM01001376">
    <property type="status" value="NOT_ANNOTATED_CDS"/>
    <property type="molecule type" value="Genomic_DNA"/>
</dbReference>
<dbReference type="InterPro" id="IPR036640">
    <property type="entry name" value="ABC1_TM_sf"/>
</dbReference>
<dbReference type="CDD" id="cd03244">
    <property type="entry name" value="ABCC_MRP_domain2"/>
    <property type="match status" value="1"/>
</dbReference>
<organism evidence="18 19">
    <name type="scientific">Helobdella robusta</name>
    <name type="common">Californian leech</name>
    <dbReference type="NCBI Taxonomy" id="6412"/>
    <lineage>
        <taxon>Eukaryota</taxon>
        <taxon>Metazoa</taxon>
        <taxon>Spiralia</taxon>
        <taxon>Lophotrochozoa</taxon>
        <taxon>Annelida</taxon>
        <taxon>Clitellata</taxon>
        <taxon>Hirudinea</taxon>
        <taxon>Rhynchobdellida</taxon>
        <taxon>Glossiphoniidae</taxon>
        <taxon>Helobdella</taxon>
    </lineage>
</organism>
<protein>
    <recommendedName>
        <fullName evidence="11">ABC-type glutathione-S-conjugate transporter</fullName>
        <ecNumber evidence="11">7.6.2.3</ecNumber>
    </recommendedName>
</protein>
<dbReference type="SUPFAM" id="SSF52540">
    <property type="entry name" value="P-loop containing nucleoside triphosphate hydrolases"/>
    <property type="match status" value="2"/>
</dbReference>
<dbReference type="FunFam" id="1.20.1560.10:FF:000559">
    <property type="entry name" value="Uncharacterized protein"/>
    <property type="match status" value="1"/>
</dbReference>
<evidence type="ECO:0000256" key="3">
    <source>
        <dbReference type="ARBA" id="ARBA00022448"/>
    </source>
</evidence>
<reference evidence="18" key="3">
    <citation type="submission" date="2015-06" db="UniProtKB">
        <authorList>
            <consortium name="EnsemblMetazoa"/>
        </authorList>
    </citation>
    <scope>IDENTIFICATION</scope>
</reference>
<dbReference type="GO" id="GO:0005886">
    <property type="term" value="C:plasma membrane"/>
    <property type="evidence" value="ECO:0000318"/>
    <property type="project" value="GO_Central"/>
</dbReference>
<evidence type="ECO:0000259" key="16">
    <source>
        <dbReference type="PROSITE" id="PS50929"/>
    </source>
</evidence>
<dbReference type="InterPro" id="IPR003593">
    <property type="entry name" value="AAA+_ATPase"/>
</dbReference>
<dbReference type="GO" id="GO:0055085">
    <property type="term" value="P:transmembrane transport"/>
    <property type="evidence" value="ECO:0000318"/>
    <property type="project" value="GO_Central"/>
</dbReference>
<feature type="domain" description="ABC transmembrane type-1" evidence="16">
    <location>
        <begin position="1154"/>
        <end position="1222"/>
    </location>
</feature>
<accession>T1ETX8</accession>
<feature type="transmembrane region" description="Helical" evidence="14">
    <location>
        <begin position="126"/>
        <end position="148"/>
    </location>
</feature>
<feature type="transmembrane region" description="Helical" evidence="14">
    <location>
        <begin position="154"/>
        <end position="177"/>
    </location>
</feature>
<keyword evidence="4" id="KW-0926">Vacuole</keyword>
<feature type="domain" description="ABC transporter" evidence="15">
    <location>
        <begin position="654"/>
        <end position="881"/>
    </location>
</feature>
<dbReference type="GO" id="GO:0016887">
    <property type="term" value="F:ATP hydrolysis activity"/>
    <property type="evidence" value="ECO:0007669"/>
    <property type="project" value="InterPro"/>
</dbReference>
<dbReference type="PROSITE" id="PS50929">
    <property type="entry name" value="ABC_TM1F"/>
    <property type="match status" value="3"/>
</dbReference>
<dbReference type="InParanoid" id="T1ETX8"/>
<dbReference type="SUPFAM" id="SSF90123">
    <property type="entry name" value="ABC transporter transmembrane region"/>
    <property type="match status" value="2"/>
</dbReference>
<dbReference type="HOGENOM" id="CLU_000604_27_6_1"/>
<feature type="domain" description="ABC transporter" evidence="15">
    <location>
        <begin position="1282"/>
        <end position="1514"/>
    </location>
</feature>
<feature type="compositionally biased region" description="Basic and acidic residues" evidence="13">
    <location>
        <begin position="963"/>
        <end position="978"/>
    </location>
</feature>
<reference evidence="19" key="1">
    <citation type="submission" date="2012-12" db="EMBL/GenBank/DDBJ databases">
        <authorList>
            <person name="Hellsten U."/>
            <person name="Grimwood J."/>
            <person name="Chapman J.A."/>
            <person name="Shapiro H."/>
            <person name="Aerts A."/>
            <person name="Otillar R.P."/>
            <person name="Terry A.Y."/>
            <person name="Boore J.L."/>
            <person name="Simakov O."/>
            <person name="Marletaz F."/>
            <person name="Cho S.-J."/>
            <person name="Edsinger-Gonzales E."/>
            <person name="Havlak P."/>
            <person name="Kuo D.-H."/>
            <person name="Larsson T."/>
            <person name="Lv J."/>
            <person name="Arendt D."/>
            <person name="Savage R."/>
            <person name="Osoegawa K."/>
            <person name="de Jong P."/>
            <person name="Lindberg D.R."/>
            <person name="Seaver E.C."/>
            <person name="Weisblat D.A."/>
            <person name="Putnam N.H."/>
            <person name="Grigoriev I.V."/>
            <person name="Rokhsar D.S."/>
        </authorList>
    </citation>
    <scope>NUCLEOTIDE SEQUENCE</scope>
</reference>
<evidence type="ECO:0000256" key="10">
    <source>
        <dbReference type="ARBA" id="ARBA00023136"/>
    </source>
</evidence>
<keyword evidence="5 14" id="KW-0812">Transmembrane</keyword>
<feature type="transmembrane region" description="Helical" evidence="14">
    <location>
        <begin position="339"/>
        <end position="359"/>
    </location>
</feature>
<gene>
    <name evidence="18" type="primary">20200028</name>
    <name evidence="17" type="ORF">HELRODRAFT_163344</name>
</gene>
<dbReference type="FunFam" id="3.40.50.300:FF:000074">
    <property type="entry name" value="Multidrug resistance-associated protein 5 isoform 1"/>
    <property type="match status" value="1"/>
</dbReference>
<dbReference type="GO" id="GO:0140359">
    <property type="term" value="F:ABC-type transporter activity"/>
    <property type="evidence" value="ECO:0000318"/>
    <property type="project" value="GO_Central"/>
</dbReference>
<dbReference type="CTD" id="20200028"/>
<dbReference type="OMA" id="DQSAADM"/>
<dbReference type="InterPro" id="IPR056227">
    <property type="entry name" value="TMD0_ABC"/>
</dbReference>
<comment type="similarity">
    <text evidence="2">Belongs to the ABC transporter superfamily. ABCC family. Conjugate transporter (TC 3.A.1.208) subfamily.</text>
</comment>
<feature type="transmembrane region" description="Helical" evidence="14">
    <location>
        <begin position="597"/>
        <end position="617"/>
    </location>
</feature>
<feature type="transmembrane region" description="Helical" evidence="14">
    <location>
        <begin position="1084"/>
        <end position="1107"/>
    </location>
</feature>
<dbReference type="eggNOG" id="KOG0054">
    <property type="taxonomic scope" value="Eukaryota"/>
</dbReference>
<keyword evidence="8" id="KW-0067">ATP-binding</keyword>
<evidence type="ECO:0000256" key="5">
    <source>
        <dbReference type="ARBA" id="ARBA00022692"/>
    </source>
</evidence>
<dbReference type="PROSITE" id="PS00211">
    <property type="entry name" value="ABC_TRANSPORTER_1"/>
    <property type="match status" value="2"/>
</dbReference>
<dbReference type="EMBL" id="AMQM01001377">
    <property type="status" value="NOT_ANNOTATED_CDS"/>
    <property type="molecule type" value="Genomic_DNA"/>
</dbReference>
<comment type="subcellular location">
    <subcellularLocation>
        <location evidence="1">Vacuole membrane</location>
        <topology evidence="1">Multi-pass membrane protein</topology>
    </subcellularLocation>
</comment>